<accession>A0ABR2ICH5</accession>
<dbReference type="SUPFAM" id="SSF54427">
    <property type="entry name" value="NTF2-like"/>
    <property type="match status" value="1"/>
</dbReference>
<protein>
    <recommendedName>
        <fullName evidence="1">NTF2 domain-containing protein</fullName>
    </recommendedName>
</protein>
<keyword evidence="3" id="KW-1185">Reference proteome</keyword>
<name>A0ABR2ICH5_9EUKA</name>
<dbReference type="InterPro" id="IPR032710">
    <property type="entry name" value="NTF2-like_dom_sf"/>
</dbReference>
<proteinExistence type="predicted"/>
<dbReference type="Proteomes" id="UP001470230">
    <property type="component" value="Unassembled WGS sequence"/>
</dbReference>
<comment type="caution">
    <text evidence="2">The sequence shown here is derived from an EMBL/GenBank/DDBJ whole genome shotgun (WGS) entry which is preliminary data.</text>
</comment>
<sequence>MTKNDQKDDRKFGVAVGPADSSVFYNIIKAIDGVNAEDCKIKTYPEYNFISVEVPSYDTAKILCQYEAEVIKVAMVDIKHFDENIKKVYALLPSLIKNKAVDFSQAPKKLNISFNFPPNISTLIFLTYMYSLNNNIQINRFDFSNCNIKGENGFTNFSNYFPKLKAVNLTGNPVVIKEPELNFGSAKIITDGVYDDFHYFNKKGQAEDNQYYEDYIVEQPQLIFQDLRANPVTIALDMYPSMQFNVNEFPTNGFICNFLKLMWDSIPDCSDYYFENAVFSIIVQYSPKTECFLSVDSNRANDSTNHFNGRANIIQFLQVLFPLGFKANPTSMNSSIIGNNLYSVIIHGVFAMDENRIFGFDRSFFIVFYNYNFLIFNDNLFIRDLPNIHE</sequence>
<evidence type="ECO:0000313" key="2">
    <source>
        <dbReference type="EMBL" id="KAK8860255.1"/>
    </source>
</evidence>
<dbReference type="InterPro" id="IPR018222">
    <property type="entry name" value="Nuclear_transport_factor_2_euk"/>
</dbReference>
<organism evidence="2 3">
    <name type="scientific">Tritrichomonas musculus</name>
    <dbReference type="NCBI Taxonomy" id="1915356"/>
    <lineage>
        <taxon>Eukaryota</taxon>
        <taxon>Metamonada</taxon>
        <taxon>Parabasalia</taxon>
        <taxon>Tritrichomonadida</taxon>
        <taxon>Tritrichomonadidae</taxon>
        <taxon>Tritrichomonas</taxon>
    </lineage>
</organism>
<feature type="domain" description="NTF2" evidence="1">
    <location>
        <begin position="254"/>
        <end position="382"/>
    </location>
</feature>
<dbReference type="EMBL" id="JAPFFF010000018">
    <property type="protein sequence ID" value="KAK8860255.1"/>
    <property type="molecule type" value="Genomic_DNA"/>
</dbReference>
<evidence type="ECO:0000313" key="3">
    <source>
        <dbReference type="Proteomes" id="UP001470230"/>
    </source>
</evidence>
<reference evidence="2 3" key="1">
    <citation type="submission" date="2024-04" db="EMBL/GenBank/DDBJ databases">
        <title>Tritrichomonas musculus Genome.</title>
        <authorList>
            <person name="Alves-Ferreira E."/>
            <person name="Grigg M."/>
            <person name="Lorenzi H."/>
            <person name="Galac M."/>
        </authorList>
    </citation>
    <scope>NUCLEOTIDE SEQUENCE [LARGE SCALE GENOMIC DNA]</scope>
    <source>
        <strain evidence="2 3">EAF2021</strain>
    </source>
</reference>
<dbReference type="Gene3D" id="3.10.450.50">
    <property type="match status" value="1"/>
</dbReference>
<dbReference type="PROSITE" id="PS50177">
    <property type="entry name" value="NTF2_DOMAIN"/>
    <property type="match status" value="1"/>
</dbReference>
<evidence type="ECO:0000259" key="1">
    <source>
        <dbReference type="PROSITE" id="PS50177"/>
    </source>
</evidence>
<gene>
    <name evidence="2" type="ORF">M9Y10_011920</name>
</gene>